<dbReference type="InterPro" id="IPR028037">
    <property type="entry name" value="Antitoxin_Rv0909/MT0933"/>
</dbReference>
<dbReference type="Proteomes" id="UP001415169">
    <property type="component" value="Unassembled WGS sequence"/>
</dbReference>
<reference evidence="1" key="2">
    <citation type="submission" date="2023-12" db="EMBL/GenBank/DDBJ databases">
        <authorList>
            <person name="Sun Q."/>
            <person name="Inoue M."/>
        </authorList>
    </citation>
    <scope>NUCLEOTIDE SEQUENCE</scope>
    <source>
        <strain evidence="1">JCM 17590</strain>
    </source>
</reference>
<protein>
    <recommendedName>
        <fullName evidence="3">Antitoxin</fullName>
    </recommendedName>
</protein>
<sequence length="60" mass="6202">MGFLDDAVDKGKDFLGTDQGEQVSDNVLGGIADKANDLTGGKFEDQISQGQQAADDAIGN</sequence>
<evidence type="ECO:0008006" key="3">
    <source>
        <dbReference type="Google" id="ProtNLM"/>
    </source>
</evidence>
<evidence type="ECO:0000313" key="1">
    <source>
        <dbReference type="EMBL" id="GAA4159982.1"/>
    </source>
</evidence>
<accession>A0ABP7ZJE0</accession>
<gene>
    <name evidence="1" type="ORF">GCM10022286_15340</name>
</gene>
<dbReference type="EMBL" id="BAABBV010000001">
    <property type="protein sequence ID" value="GAA4159982.1"/>
    <property type="molecule type" value="Genomic_DNA"/>
</dbReference>
<proteinExistence type="predicted"/>
<name>A0ABP7ZJE0_9MICO</name>
<dbReference type="RefSeq" id="WP_344791170.1">
    <property type="nucleotide sequence ID" value="NZ_BAABBV010000001.1"/>
</dbReference>
<reference evidence="1" key="1">
    <citation type="journal article" date="2014" name="Int. J. Syst. Evol. Microbiol.">
        <title>Complete genome of a new Firmicutes species belonging to the dominant human colonic microbiota ('Ruminococcus bicirculans') reveals two chromosomes and a selective capacity to utilize plant glucans.</title>
        <authorList>
            <consortium name="NISC Comparative Sequencing Program"/>
            <person name="Wegmann U."/>
            <person name="Louis P."/>
            <person name="Goesmann A."/>
            <person name="Henrissat B."/>
            <person name="Duncan S.H."/>
            <person name="Flint H.J."/>
        </authorList>
    </citation>
    <scope>NUCLEOTIDE SEQUENCE</scope>
    <source>
        <strain evidence="1">JCM 17590</strain>
    </source>
</reference>
<evidence type="ECO:0000313" key="2">
    <source>
        <dbReference type="Proteomes" id="UP001415169"/>
    </source>
</evidence>
<organism evidence="1 2">
    <name type="scientific">Gryllotalpicola daejeonensis</name>
    <dbReference type="NCBI Taxonomy" id="993087"/>
    <lineage>
        <taxon>Bacteria</taxon>
        <taxon>Bacillati</taxon>
        <taxon>Actinomycetota</taxon>
        <taxon>Actinomycetes</taxon>
        <taxon>Micrococcales</taxon>
        <taxon>Microbacteriaceae</taxon>
        <taxon>Gryllotalpicola</taxon>
    </lineage>
</organism>
<comment type="caution">
    <text evidence="1">The sequence shown here is derived from an EMBL/GenBank/DDBJ whole genome shotgun (WGS) entry which is preliminary data.</text>
</comment>
<keyword evidence="2" id="KW-1185">Reference proteome</keyword>
<dbReference type="Pfam" id="PF14013">
    <property type="entry name" value="MT0933_antitox"/>
    <property type="match status" value="1"/>
</dbReference>